<evidence type="ECO:0000256" key="3">
    <source>
        <dbReference type="ARBA" id="ARBA00023136"/>
    </source>
</evidence>
<comment type="caution">
    <text evidence="8">The sequence shown here is derived from an EMBL/GenBank/DDBJ whole genome shotgun (WGS) entry which is preliminary data.</text>
</comment>
<dbReference type="PANTHER" id="PTHR34001">
    <property type="entry name" value="BLL7405 PROTEIN"/>
    <property type="match status" value="1"/>
</dbReference>
<dbReference type="EMBL" id="MLBY01000004">
    <property type="protein sequence ID" value="MEE7458058.1"/>
    <property type="molecule type" value="Genomic_DNA"/>
</dbReference>
<keyword evidence="9" id="KW-1185">Reference proteome</keyword>
<evidence type="ECO:0000313" key="9">
    <source>
        <dbReference type="Proteomes" id="UP001349262"/>
    </source>
</evidence>
<dbReference type="PANTHER" id="PTHR34001:SF3">
    <property type="entry name" value="BLL7405 PROTEIN"/>
    <property type="match status" value="1"/>
</dbReference>
<organism evidence="8 9">
    <name type="scientific">Methylobacterium radiotolerans</name>
    <dbReference type="NCBI Taxonomy" id="31998"/>
    <lineage>
        <taxon>Bacteria</taxon>
        <taxon>Pseudomonadati</taxon>
        <taxon>Pseudomonadota</taxon>
        <taxon>Alphaproteobacteria</taxon>
        <taxon>Hyphomicrobiales</taxon>
        <taxon>Methylobacteriaceae</taxon>
        <taxon>Methylobacterium</taxon>
    </lineage>
</organism>
<dbReference type="InterPro" id="IPR027385">
    <property type="entry name" value="Beta-barrel_OMP"/>
</dbReference>
<accession>A0ABU7TBY1</accession>
<evidence type="ECO:0000256" key="6">
    <source>
        <dbReference type="SAM" id="SignalP"/>
    </source>
</evidence>
<keyword evidence="4" id="KW-0998">Cell outer membrane</keyword>
<feature type="signal peptide" evidence="6">
    <location>
        <begin position="1"/>
        <end position="27"/>
    </location>
</feature>
<gene>
    <name evidence="8" type="ORF">MRSR164_15140</name>
</gene>
<evidence type="ECO:0000259" key="7">
    <source>
        <dbReference type="Pfam" id="PF13505"/>
    </source>
</evidence>
<evidence type="ECO:0000313" key="8">
    <source>
        <dbReference type="EMBL" id="MEE7458058.1"/>
    </source>
</evidence>
<dbReference type="Pfam" id="PF13505">
    <property type="entry name" value="OMP_b-brl"/>
    <property type="match status" value="1"/>
</dbReference>
<dbReference type="InterPro" id="IPR051692">
    <property type="entry name" value="OMP-like"/>
</dbReference>
<reference evidence="8 9" key="1">
    <citation type="journal article" date="2012" name="Genet. Mol. Biol.">
        <title>Analysis of 16S rRNA and mxaF genes revealing insights into Methylobacterium niche-specific plant association.</title>
        <authorList>
            <person name="Dourado M.N."/>
            <person name="Andreote F.D."/>
            <person name="Dini-Andreote F."/>
            <person name="Conti R."/>
            <person name="Araujo J.M."/>
            <person name="Araujo W.L."/>
        </authorList>
    </citation>
    <scope>NUCLEOTIDE SEQUENCE [LARGE SCALE GENOMIC DNA]</scope>
    <source>
        <strain evidence="8 9">SR1.6/4</strain>
    </source>
</reference>
<protein>
    <recommendedName>
        <fullName evidence="7">Outer membrane protein beta-barrel domain-containing protein</fullName>
    </recommendedName>
</protein>
<name>A0ABU7TBY1_9HYPH</name>
<dbReference type="Gene3D" id="2.40.160.20">
    <property type="match status" value="1"/>
</dbReference>
<dbReference type="SUPFAM" id="SSF56925">
    <property type="entry name" value="OMPA-like"/>
    <property type="match status" value="1"/>
</dbReference>
<dbReference type="Proteomes" id="UP001349262">
    <property type="component" value="Unassembled WGS sequence"/>
</dbReference>
<proteinExistence type="inferred from homology"/>
<evidence type="ECO:0000256" key="1">
    <source>
        <dbReference type="ARBA" id="ARBA00004442"/>
    </source>
</evidence>
<evidence type="ECO:0000256" key="4">
    <source>
        <dbReference type="ARBA" id="ARBA00023237"/>
    </source>
</evidence>
<evidence type="ECO:0000256" key="5">
    <source>
        <dbReference type="ARBA" id="ARBA00038306"/>
    </source>
</evidence>
<evidence type="ECO:0000256" key="2">
    <source>
        <dbReference type="ARBA" id="ARBA00022729"/>
    </source>
</evidence>
<keyword evidence="2 6" id="KW-0732">Signal</keyword>
<feature type="chain" id="PRO_5047063245" description="Outer membrane protein beta-barrel domain-containing protein" evidence="6">
    <location>
        <begin position="28"/>
        <end position="277"/>
    </location>
</feature>
<dbReference type="InterPro" id="IPR011250">
    <property type="entry name" value="OMP/PagP_B-barrel"/>
</dbReference>
<comment type="subcellular location">
    <subcellularLocation>
        <location evidence="1">Cell outer membrane</location>
    </subcellularLocation>
</comment>
<sequence length="277" mass="28661">MLSLGATLKRLAVAAATLFTSYSSLMAADLPFRSDVLRPSLPVDDPVVPEWTGAYLGVNVGAAAGGMFQASTEVPKTGVSAETSLGGFTAGGTVGYNHQFTPGNGVVIGIEADGGYSSFVAQSGISVPGVGFSVNGGLNSEPFFATVRGRIGYAFGPMLIYATGGWGVSSLGFSGSVAVPGVSLPKEAAFLPNSVKQQFPFAGYSGSYSTSVPVDGYVVGAGVEYAINPSWSVKSEYLYADLSRSGTVKIGNIKQKVDIGYDVHQLRVGLNHRLSWF</sequence>
<feature type="domain" description="Outer membrane protein beta-barrel" evidence="7">
    <location>
        <begin position="50"/>
        <end position="271"/>
    </location>
</feature>
<keyword evidence="3" id="KW-0472">Membrane</keyword>
<comment type="similarity">
    <text evidence="5">Belongs to the Omp25/RopB family.</text>
</comment>